<dbReference type="GO" id="GO:0007030">
    <property type="term" value="P:Golgi organization"/>
    <property type="evidence" value="ECO:0007669"/>
    <property type="project" value="TreeGrafter"/>
</dbReference>
<dbReference type="InterPro" id="IPR024298">
    <property type="entry name" value="Sec16_Sec23-bd"/>
</dbReference>
<evidence type="ECO:0000256" key="6">
    <source>
        <dbReference type="RuleBase" id="RU364101"/>
    </source>
</evidence>
<dbReference type="PANTHER" id="PTHR13402">
    <property type="entry name" value="RGPR-RELATED"/>
    <property type="match status" value="1"/>
</dbReference>
<accession>A0A7I8JTZ4</accession>
<feature type="region of interest" description="Disordered" evidence="7">
    <location>
        <begin position="45"/>
        <end position="76"/>
    </location>
</feature>
<organism evidence="10">
    <name type="scientific">Spirodela intermedia</name>
    <name type="common">Intermediate duckweed</name>
    <dbReference type="NCBI Taxonomy" id="51605"/>
    <lineage>
        <taxon>Eukaryota</taxon>
        <taxon>Viridiplantae</taxon>
        <taxon>Streptophyta</taxon>
        <taxon>Embryophyta</taxon>
        <taxon>Tracheophyta</taxon>
        <taxon>Spermatophyta</taxon>
        <taxon>Magnoliopsida</taxon>
        <taxon>Liliopsida</taxon>
        <taxon>Araceae</taxon>
        <taxon>Lemnoideae</taxon>
        <taxon>Spirodela</taxon>
    </lineage>
</organism>
<keyword evidence="5 6" id="KW-0931">ER-Golgi transport</keyword>
<keyword evidence="3 6" id="KW-0813">Transport</keyword>
<keyword evidence="6" id="KW-0472">Membrane</keyword>
<feature type="region of interest" description="Disordered" evidence="7">
    <location>
        <begin position="1082"/>
        <end position="1129"/>
    </location>
</feature>
<dbReference type="EMBL" id="CACRZD030000018">
    <property type="protein sequence ID" value="CAA6673574.1"/>
    <property type="molecule type" value="Genomic_DNA"/>
</dbReference>
<proteinExistence type="inferred from homology"/>
<dbReference type="EMBL" id="LR743605">
    <property type="protein sequence ID" value="CAA2634585.1"/>
    <property type="molecule type" value="Genomic_DNA"/>
</dbReference>
<feature type="compositionally biased region" description="Low complexity" evidence="7">
    <location>
        <begin position="1281"/>
        <end position="1293"/>
    </location>
</feature>
<evidence type="ECO:0000256" key="1">
    <source>
        <dbReference type="ARBA" id="ARBA00004240"/>
    </source>
</evidence>
<feature type="region of interest" description="Disordered" evidence="7">
    <location>
        <begin position="1281"/>
        <end position="1395"/>
    </location>
</feature>
<gene>
    <name evidence="10" type="ORF">SI7747_18019991</name>
</gene>
<dbReference type="PANTHER" id="PTHR13402:SF6">
    <property type="entry name" value="SECRETORY 16, ISOFORM I"/>
    <property type="match status" value="1"/>
</dbReference>
<comment type="similarity">
    <text evidence="2 6">Belongs to the SEC16 family.</text>
</comment>
<keyword evidence="4 6" id="KW-0256">Endoplasmic reticulum</keyword>
<evidence type="ECO:0000256" key="3">
    <source>
        <dbReference type="ARBA" id="ARBA00022448"/>
    </source>
</evidence>
<keyword evidence="11" id="KW-1185">Reference proteome</keyword>
<dbReference type="InterPro" id="IPR024340">
    <property type="entry name" value="Sec16_CCD"/>
</dbReference>
<dbReference type="Pfam" id="PF12932">
    <property type="entry name" value="Sec16"/>
    <property type="match status" value="1"/>
</dbReference>
<evidence type="ECO:0000256" key="7">
    <source>
        <dbReference type="SAM" id="MobiDB-lite"/>
    </source>
</evidence>
<sequence>MASTDPFQLEDQTDEDFFDKLVGDDEFGLEGSGSASSDMARALSNMSIGDVGTTVDGVKEEDQREDKSAVALEPQEKDTFLLEESAPVALSDIVALHESQSLPSSDPVKALTDVGSPGSSTGMSAGSKGTSIKEVQWTSFSSGQGLLDMGGSGSYSDFFSEVPDRSADQLVVGADNRNAFADVTTPFDRVETHDFQDFSVANSQPSFMTSSEQSEAQAHVVQNEQVSTVNESEYWENAYPGWKYDVNTGQWYQVDSYDITTSAQVDGNSSPVENDQEVIQGTTQLAYGNVFHGQRSEISYSQQTTQSVTETVSEDIATGNLPNLNQASKENTEYPPNMLFDPQYPGWYYDANTSQWYSLDSYTQSLQTTSHTAWNQQAQDLADGLYSVQDSTLHSNEADQLLSQTLNSQASQDQGDWGGYSSGYQQHSMWQPKEENKSESASGLSGSQTVSNFYRSQNQEWKLADQQIGLQTKEIVPSSLHSSSIGSNSFSTFVPAESSYQVSQPRTEHNQHADIPQNYFLHQNSVNYSQQFSQNESASNSQFPFVPNGSRSLEGRPPHALVTFGFGGKLIVMKDPVHFSTNLAYGSQDAGKGVICILNLAEVAMENPDSSAINSQSHDYFHILCRQPFPGPLVGGNASTKDLNKWIDERITSCESLTMDVRKGELLRLLLSLLKISCQYYGKLRSPFGTDPSLQETDSPELAITRLFASAKKNSHLLREYGDLTHCMHNLPSEAQIRTTAVEMQRLLVSGRRKEALQCAQEGQLWGPALVLATQLGDKFYVETVKQMAHRQFVSGSPLRTLCLLIAGQPADVFSTDNSISTLAGVKNVPQQPTQISSNSMLDDWEENLAIITANRTKDDELVIINLGDCLWKETGEVTAAHTCYLVAEAKFESYSDKARLCLVGADHWRCPRTYASPEAIQRTELYEYSKVAGNSQFVLLPFQPYKLVYAYMLVEVGKVSDSLKYCQAIMKSLKSSGRDPEVETWKGMVSSLEERLRAHQQGGYGTNLAPAKLVGKLFTSIDRSLHRMIGAPPPSLPPLPPGHLNSHEHDNMSTTSKVGNIQSAMSMSSLVSSASVETISTGWTGDGRKTIHNRSVSEPDFGRSPKQVSPGTNASPTDGQNKGHGASRLGLFGSQFLQKTMGWMSKSRQAKLGESNKFYYDEKLKRWVEEGAESLAEPAPPPAPPTAAAFQNHAPPAYGSTHALSTESLPPNGMLDTKAPNPPDYGSGVPPMPPSQNQFSARGRMGVRSRGAGDVIPVPISPSAKPAGGAKFFIPTPVAAADPADAPSQAVQGPPGNEDGSASVVEPASTFLSSASSSSSSTSSPSTMQRFPSMDNISSNRNKGMGSPPDGNGSLGSRTRAASWSGTYPEAFSQKPSPAVKPANGRSGAPVPSFFTPNNSPFSMNPPPALFMPTAAASGMISRRSSSKPHKPSGILPPSPAFFSVQIVFDLWKMEVPSFFFLLQWRPL</sequence>
<dbReference type="Pfam" id="PF12931">
    <property type="entry name" value="TPR_Sec16"/>
    <property type="match status" value="1"/>
</dbReference>
<name>A0A7I8JTZ4_SPIIN</name>
<feature type="region of interest" description="Disordered" evidence="7">
    <location>
        <begin position="1173"/>
        <end position="1247"/>
    </location>
</feature>
<dbReference type="GO" id="GO:0012507">
    <property type="term" value="C:ER to Golgi transport vesicle membrane"/>
    <property type="evidence" value="ECO:0007669"/>
    <property type="project" value="TreeGrafter"/>
</dbReference>
<feature type="domain" description="Sec16 Sec23-binding" evidence="8">
    <location>
        <begin position="745"/>
        <end position="1031"/>
    </location>
</feature>
<evidence type="ECO:0000259" key="8">
    <source>
        <dbReference type="Pfam" id="PF12931"/>
    </source>
</evidence>
<dbReference type="Gene3D" id="1.25.40.1030">
    <property type="match status" value="1"/>
</dbReference>
<feature type="domain" description="Sec16 central conserved" evidence="9">
    <location>
        <begin position="559"/>
        <end position="682"/>
    </location>
</feature>
<dbReference type="GO" id="GO:0015031">
    <property type="term" value="P:protein transport"/>
    <property type="evidence" value="ECO:0007669"/>
    <property type="project" value="UniProtKB-KW"/>
</dbReference>
<feature type="region of interest" description="Disordered" evidence="7">
    <location>
        <begin position="406"/>
        <end position="449"/>
    </location>
</feature>
<evidence type="ECO:0000256" key="5">
    <source>
        <dbReference type="ARBA" id="ARBA00022892"/>
    </source>
</evidence>
<evidence type="ECO:0000259" key="9">
    <source>
        <dbReference type="Pfam" id="PF12932"/>
    </source>
</evidence>
<feature type="compositionally biased region" description="Low complexity" evidence="7">
    <location>
        <begin position="1310"/>
        <end position="1328"/>
    </location>
</feature>
<feature type="compositionally biased region" description="Polar residues" evidence="7">
    <location>
        <begin position="1356"/>
        <end position="1367"/>
    </location>
</feature>
<evidence type="ECO:0000256" key="4">
    <source>
        <dbReference type="ARBA" id="ARBA00022824"/>
    </source>
</evidence>
<evidence type="ECO:0000313" key="10">
    <source>
        <dbReference type="EMBL" id="CAA2634585.1"/>
    </source>
</evidence>
<feature type="region of interest" description="Disordered" evidence="7">
    <location>
        <begin position="101"/>
        <end position="130"/>
    </location>
</feature>
<feature type="compositionally biased region" description="Basic and acidic residues" evidence="7">
    <location>
        <begin position="57"/>
        <end position="76"/>
    </location>
</feature>
<keyword evidence="6" id="KW-0653">Protein transport</keyword>
<comment type="subcellular location">
    <subcellularLocation>
        <location evidence="1">Endoplasmic reticulum</location>
    </subcellularLocation>
    <subcellularLocation>
        <location evidence="6">Golgi apparatus membrane</location>
    </subcellularLocation>
</comment>
<dbReference type="Proteomes" id="UP001189122">
    <property type="component" value="Unassembled WGS sequence"/>
</dbReference>
<protein>
    <recommendedName>
        <fullName evidence="6">Protein transport protein sec16</fullName>
    </recommendedName>
</protein>
<feature type="compositionally biased region" description="Polar residues" evidence="7">
    <location>
        <begin position="1107"/>
        <end position="1121"/>
    </location>
</feature>
<dbReference type="CDD" id="cd09233">
    <property type="entry name" value="ACE1-Sec16-like"/>
    <property type="match status" value="1"/>
</dbReference>
<dbReference type="GO" id="GO:0070973">
    <property type="term" value="P:protein localization to endoplasmic reticulum exit site"/>
    <property type="evidence" value="ECO:0007669"/>
    <property type="project" value="TreeGrafter"/>
</dbReference>
<dbReference type="GO" id="GO:0000139">
    <property type="term" value="C:Golgi membrane"/>
    <property type="evidence" value="ECO:0007669"/>
    <property type="project" value="UniProtKB-SubCell"/>
</dbReference>
<dbReference type="GO" id="GO:0070971">
    <property type="term" value="C:endoplasmic reticulum exit site"/>
    <property type="evidence" value="ECO:0007669"/>
    <property type="project" value="UniProtKB-ARBA"/>
</dbReference>
<dbReference type="GO" id="GO:0016192">
    <property type="term" value="P:vesicle-mediated transport"/>
    <property type="evidence" value="ECO:0007669"/>
    <property type="project" value="UniProtKB-KW"/>
</dbReference>
<keyword evidence="6" id="KW-0333">Golgi apparatus</keyword>
<evidence type="ECO:0000256" key="2">
    <source>
        <dbReference type="ARBA" id="ARBA00005927"/>
    </source>
</evidence>
<feature type="compositionally biased region" description="Polar residues" evidence="7">
    <location>
        <begin position="439"/>
        <end position="449"/>
    </location>
</feature>
<feature type="compositionally biased region" description="Polar residues" evidence="7">
    <location>
        <begin position="117"/>
        <end position="130"/>
    </location>
</feature>
<evidence type="ECO:0000313" key="11">
    <source>
        <dbReference type="Proteomes" id="UP001189122"/>
    </source>
</evidence>
<reference evidence="10 11" key="1">
    <citation type="submission" date="2019-12" db="EMBL/GenBank/DDBJ databases">
        <authorList>
            <person name="Scholz U."/>
            <person name="Mascher M."/>
            <person name="Fiebig A."/>
        </authorList>
    </citation>
    <scope>NUCLEOTIDE SEQUENCE</scope>
</reference>